<comment type="caution">
    <text evidence="2">The sequence shown here is derived from an EMBL/GenBank/DDBJ whole genome shotgun (WGS) entry which is preliminary data.</text>
</comment>
<keyword evidence="3" id="KW-1185">Reference proteome</keyword>
<dbReference type="AlphaFoldDB" id="A0AAV4FYV1"/>
<proteinExistence type="predicted"/>
<reference evidence="2 3" key="1">
    <citation type="journal article" date="2021" name="Elife">
        <title>Chloroplast acquisition without the gene transfer in kleptoplastic sea slugs, Plakobranchus ocellatus.</title>
        <authorList>
            <person name="Maeda T."/>
            <person name="Takahashi S."/>
            <person name="Yoshida T."/>
            <person name="Shimamura S."/>
            <person name="Takaki Y."/>
            <person name="Nagai Y."/>
            <person name="Toyoda A."/>
            <person name="Suzuki Y."/>
            <person name="Arimoto A."/>
            <person name="Ishii H."/>
            <person name="Satoh N."/>
            <person name="Nishiyama T."/>
            <person name="Hasebe M."/>
            <person name="Maruyama T."/>
            <person name="Minagawa J."/>
            <person name="Obokata J."/>
            <person name="Shigenobu S."/>
        </authorList>
    </citation>
    <scope>NUCLEOTIDE SEQUENCE [LARGE SCALE GENOMIC DNA]</scope>
</reference>
<organism evidence="2 3">
    <name type="scientific">Elysia marginata</name>
    <dbReference type="NCBI Taxonomy" id="1093978"/>
    <lineage>
        <taxon>Eukaryota</taxon>
        <taxon>Metazoa</taxon>
        <taxon>Spiralia</taxon>
        <taxon>Lophotrochozoa</taxon>
        <taxon>Mollusca</taxon>
        <taxon>Gastropoda</taxon>
        <taxon>Heterobranchia</taxon>
        <taxon>Euthyneura</taxon>
        <taxon>Panpulmonata</taxon>
        <taxon>Sacoglossa</taxon>
        <taxon>Placobranchoidea</taxon>
        <taxon>Plakobranchidae</taxon>
        <taxon>Elysia</taxon>
    </lineage>
</organism>
<evidence type="ECO:0000313" key="2">
    <source>
        <dbReference type="EMBL" id="GFR78508.1"/>
    </source>
</evidence>
<feature type="compositionally biased region" description="Polar residues" evidence="1">
    <location>
        <begin position="18"/>
        <end position="30"/>
    </location>
</feature>
<evidence type="ECO:0000256" key="1">
    <source>
        <dbReference type="SAM" id="MobiDB-lite"/>
    </source>
</evidence>
<accession>A0AAV4FYV1</accession>
<name>A0AAV4FYV1_9GAST</name>
<dbReference type="Proteomes" id="UP000762676">
    <property type="component" value="Unassembled WGS sequence"/>
</dbReference>
<feature type="region of interest" description="Disordered" evidence="1">
    <location>
        <begin position="13"/>
        <end position="45"/>
    </location>
</feature>
<sequence length="94" mass="10352">MINMHGCVCGCAHEKSTPEPSSLYLQSTQDKTLKSDNPRKNPGSPVNALAVSFVRRLLSLIPQLTLIVSPWHSSADRTSELFFGSPQVIPRDVF</sequence>
<dbReference type="EMBL" id="BMAT01011756">
    <property type="protein sequence ID" value="GFR78508.1"/>
    <property type="molecule type" value="Genomic_DNA"/>
</dbReference>
<protein>
    <submittedName>
        <fullName evidence="2">Uncharacterized protein</fullName>
    </submittedName>
</protein>
<evidence type="ECO:0000313" key="3">
    <source>
        <dbReference type="Proteomes" id="UP000762676"/>
    </source>
</evidence>
<gene>
    <name evidence="2" type="ORF">ElyMa_005851100</name>
</gene>